<evidence type="ECO:0000256" key="2">
    <source>
        <dbReference type="SAM" id="Phobius"/>
    </source>
</evidence>
<organism evidence="3 4">
    <name type="scientific">Streptomyces capoamus</name>
    <dbReference type="NCBI Taxonomy" id="68183"/>
    <lineage>
        <taxon>Bacteria</taxon>
        <taxon>Bacillati</taxon>
        <taxon>Actinomycetota</taxon>
        <taxon>Actinomycetes</taxon>
        <taxon>Kitasatosporales</taxon>
        <taxon>Streptomycetaceae</taxon>
        <taxon>Streptomyces</taxon>
    </lineage>
</organism>
<feature type="compositionally biased region" description="Polar residues" evidence="1">
    <location>
        <begin position="463"/>
        <end position="483"/>
    </location>
</feature>
<dbReference type="Proteomes" id="UP000619355">
    <property type="component" value="Unassembled WGS sequence"/>
</dbReference>
<keyword evidence="2" id="KW-0812">Transmembrane</keyword>
<comment type="caution">
    <text evidence="3">The sequence shown here is derived from an EMBL/GenBank/DDBJ whole genome shotgun (WGS) entry which is preliminary data.</text>
</comment>
<accession>A0A919F2R9</accession>
<gene>
    <name evidence="3" type="ORF">GCM10018980_71730</name>
</gene>
<feature type="region of interest" description="Disordered" evidence="1">
    <location>
        <begin position="409"/>
        <end position="483"/>
    </location>
</feature>
<reference evidence="4" key="1">
    <citation type="journal article" date="2019" name="Int. J. Syst. Evol. Microbiol.">
        <title>The Global Catalogue of Microorganisms (GCM) 10K type strain sequencing project: providing services to taxonomists for standard genome sequencing and annotation.</title>
        <authorList>
            <consortium name="The Broad Institute Genomics Platform"/>
            <consortium name="The Broad Institute Genome Sequencing Center for Infectious Disease"/>
            <person name="Wu L."/>
            <person name="Ma J."/>
        </authorList>
    </citation>
    <scope>NUCLEOTIDE SEQUENCE [LARGE SCALE GENOMIC DNA]</scope>
    <source>
        <strain evidence="4">JCM 4253</strain>
    </source>
</reference>
<evidence type="ECO:0000313" key="4">
    <source>
        <dbReference type="Proteomes" id="UP000619355"/>
    </source>
</evidence>
<sequence length="483" mass="51193">MSLARPAELAGTINAGRALRNRRARRGRLVIGVISVLALLAATLAGVTYNRNQTVTRQLHAQAAVLLGQDAQRRADSAQGTAALLALSAWRTDRTQPEAYGALFKLYARLRNTEAVRELPIDHALSFTAAPDGSAAVVVDQRGVVHRLTGLLGRVEDQVFTRTRALGEHTPQVELSPDGRRVALLDEREGLTVWRPDRPDSPDRLPVPAGWDAAENLRDLAFSPVGSRLAALFAGPPDGKSERGRLGLWTIDGGRLVSRRTLGPGSFYRVAFGAQPDSVLLYHEGDNGGYLRVDLRTGGDTGSLPIEYPADLGLRGQAVADCTPGGLRIRSTRDGAPLHTVATTDCASQLLDATRRYAVVEPGQALGSSDLSTVKLVDLRSGLVSWTTAPAHEALDGADFAVCPRGDGSLSASPSRAGNCCVSPPPGPRGSSAIPFRTRPRNSFSAMTGASACWETKRRRPCGSSTPPAASQPNPRTVCSSAS</sequence>
<proteinExistence type="predicted"/>
<dbReference type="Gene3D" id="2.130.10.10">
    <property type="entry name" value="YVTN repeat-like/Quinoprotein amine dehydrogenase"/>
    <property type="match status" value="1"/>
</dbReference>
<evidence type="ECO:0000256" key="1">
    <source>
        <dbReference type="SAM" id="MobiDB-lite"/>
    </source>
</evidence>
<keyword evidence="2" id="KW-1133">Transmembrane helix</keyword>
<keyword evidence="2" id="KW-0472">Membrane</keyword>
<name>A0A919F2R9_9ACTN</name>
<evidence type="ECO:0000313" key="3">
    <source>
        <dbReference type="EMBL" id="GHG74711.1"/>
    </source>
</evidence>
<feature type="transmembrane region" description="Helical" evidence="2">
    <location>
        <begin position="29"/>
        <end position="49"/>
    </location>
</feature>
<dbReference type="InterPro" id="IPR015943">
    <property type="entry name" value="WD40/YVTN_repeat-like_dom_sf"/>
</dbReference>
<protein>
    <submittedName>
        <fullName evidence="3">Uncharacterized protein</fullName>
    </submittedName>
</protein>
<dbReference type="RefSeq" id="WP_189986275.1">
    <property type="nucleotide sequence ID" value="NZ_BNBF01000036.1"/>
</dbReference>
<dbReference type="EMBL" id="BNBF01000036">
    <property type="protein sequence ID" value="GHG74711.1"/>
    <property type="molecule type" value="Genomic_DNA"/>
</dbReference>
<keyword evidence="4" id="KW-1185">Reference proteome</keyword>
<dbReference type="AlphaFoldDB" id="A0A919F2R9"/>
<dbReference type="SUPFAM" id="SSF69322">
    <property type="entry name" value="Tricorn protease domain 2"/>
    <property type="match status" value="1"/>
</dbReference>